<dbReference type="InterPro" id="IPR037401">
    <property type="entry name" value="SnoaL-like"/>
</dbReference>
<dbReference type="EC" id="3.3.2.8" evidence="2"/>
<feature type="domain" description="SnoaL-like" evidence="1">
    <location>
        <begin position="9"/>
        <end position="110"/>
    </location>
</feature>
<gene>
    <name evidence="2" type="ORF">J2S57_004914</name>
</gene>
<name>A0ABT9P8Y6_9ACTN</name>
<evidence type="ECO:0000313" key="3">
    <source>
        <dbReference type="Proteomes" id="UP001235712"/>
    </source>
</evidence>
<dbReference type="InterPro" id="IPR032710">
    <property type="entry name" value="NTF2-like_dom_sf"/>
</dbReference>
<dbReference type="Gene3D" id="3.10.450.50">
    <property type="match status" value="1"/>
</dbReference>
<accession>A0ABT9P8Y6</accession>
<evidence type="ECO:0000259" key="1">
    <source>
        <dbReference type="Pfam" id="PF12680"/>
    </source>
</evidence>
<protein>
    <submittedName>
        <fullName evidence="2">Limonene-1,2-epoxide hydrolase</fullName>
        <ecNumber evidence="2">3.3.2.8</ecNumber>
    </submittedName>
</protein>
<dbReference type="Proteomes" id="UP001235712">
    <property type="component" value="Unassembled WGS sequence"/>
</dbReference>
<proteinExistence type="predicted"/>
<sequence length="126" mass="14336">MSQALPSIVTQWLERISNRDAIGAADCFTEDAVYHYAIPHPPVTGRDGIRGMFSGQATMYKRISWEITESAVCGDRVWMERLDRFFTHDGREIAIECAGVVELEGGLISEVRDYVDLHTWEERNKS</sequence>
<dbReference type="EMBL" id="JAUSQZ010000001">
    <property type="protein sequence ID" value="MDP9829165.1"/>
    <property type="molecule type" value="Genomic_DNA"/>
</dbReference>
<evidence type="ECO:0000313" key="2">
    <source>
        <dbReference type="EMBL" id="MDP9829165.1"/>
    </source>
</evidence>
<keyword evidence="2" id="KW-0378">Hydrolase</keyword>
<reference evidence="2 3" key="1">
    <citation type="submission" date="2023-07" db="EMBL/GenBank/DDBJ databases">
        <title>Sequencing the genomes of 1000 actinobacteria strains.</title>
        <authorList>
            <person name="Klenk H.-P."/>
        </authorList>
    </citation>
    <scope>NUCLEOTIDE SEQUENCE [LARGE SCALE GENOMIC DNA]</scope>
    <source>
        <strain evidence="2 3">DSM 44388</strain>
    </source>
</reference>
<comment type="caution">
    <text evidence="2">The sequence shown here is derived from an EMBL/GenBank/DDBJ whole genome shotgun (WGS) entry which is preliminary data.</text>
</comment>
<keyword evidence="3" id="KW-1185">Reference proteome</keyword>
<dbReference type="RefSeq" id="WP_307247100.1">
    <property type="nucleotide sequence ID" value="NZ_JAUSQZ010000001.1"/>
</dbReference>
<dbReference type="GO" id="GO:0018744">
    <property type="term" value="F:limonene-1,2-epoxide hydrolase activity"/>
    <property type="evidence" value="ECO:0007669"/>
    <property type="project" value="UniProtKB-EC"/>
</dbReference>
<dbReference type="SUPFAM" id="SSF54427">
    <property type="entry name" value="NTF2-like"/>
    <property type="match status" value="1"/>
</dbReference>
<organism evidence="2 3">
    <name type="scientific">Kineosporia succinea</name>
    <dbReference type="NCBI Taxonomy" id="84632"/>
    <lineage>
        <taxon>Bacteria</taxon>
        <taxon>Bacillati</taxon>
        <taxon>Actinomycetota</taxon>
        <taxon>Actinomycetes</taxon>
        <taxon>Kineosporiales</taxon>
        <taxon>Kineosporiaceae</taxon>
        <taxon>Kineosporia</taxon>
    </lineage>
</organism>
<dbReference type="Pfam" id="PF12680">
    <property type="entry name" value="SnoaL_2"/>
    <property type="match status" value="1"/>
</dbReference>